<keyword evidence="4" id="KW-1185">Reference proteome</keyword>
<proteinExistence type="predicted"/>
<evidence type="ECO:0000256" key="1">
    <source>
        <dbReference type="SAM" id="MobiDB-lite"/>
    </source>
</evidence>
<evidence type="ECO:0000313" key="4">
    <source>
        <dbReference type="Proteomes" id="UP000693981"/>
    </source>
</evidence>
<feature type="domain" description="SNF2 N-terminal" evidence="2">
    <location>
        <begin position="370"/>
        <end position="490"/>
    </location>
</feature>
<sequence>MELMSSSSEGEAGDSDSDLTLSPRSDDACSPRDNSSVNATVIKLNTPVSKEKPVISARELLLKLLPAGKRRKSPVSAGRNAKEAAMEKAVDAYSFLSPRSSLSGQKDETKLSASERIARKYGLKARAERGSSRLTNVGHKETKVHAEVPKKSKVENDFVPKKTVTTAAANSEVKSKKRTFWEAQTADAGSDNEDKIKTTYVSPFRSPGGFKDMKKRRQRQQEQEELGAGNVTLQGFKHPQHVLGSAIEGPAENDADDWFSDSKEMVSDDEEVIKKPVRSSVTSTEIGVRPQPSGKAQVPLQPRFKKRSRKEKNDSSGEHEDVDLNVEERWPQLPFPQNDINGPMVLSPQNENDTKRLEVCTNLNKFLLDYQREGVKFLYSAYQRRTSAILGDDMGLGKTIQVIALLSAILGKRGDRRDKDAWKALLHQRRERFFEGGGNTGGSGFSFGDEIAPIFIVVPASLLQNWEAELAKWMSCCTIILRGKPEDREVIIDQISR</sequence>
<evidence type="ECO:0000313" key="3">
    <source>
        <dbReference type="EMBL" id="KAG7392894.1"/>
    </source>
</evidence>
<dbReference type="InterPro" id="IPR050496">
    <property type="entry name" value="SNF2_RAD54_helicase_repair"/>
</dbReference>
<dbReference type="OrthoDB" id="448448at2759"/>
<comment type="caution">
    <text evidence="3">The sequence shown here is derived from an EMBL/GenBank/DDBJ whole genome shotgun (WGS) entry which is preliminary data.</text>
</comment>
<dbReference type="EMBL" id="JAGDFL010000330">
    <property type="protein sequence ID" value="KAG7392894.1"/>
    <property type="molecule type" value="Genomic_DNA"/>
</dbReference>
<dbReference type="Pfam" id="PF00176">
    <property type="entry name" value="SNF2-rel_dom"/>
    <property type="match status" value="1"/>
</dbReference>
<feature type="region of interest" description="Disordered" evidence="1">
    <location>
        <begin position="264"/>
        <end position="323"/>
    </location>
</feature>
<feature type="region of interest" description="Disordered" evidence="1">
    <location>
        <begin position="1"/>
        <end position="40"/>
    </location>
</feature>
<dbReference type="Proteomes" id="UP000693981">
    <property type="component" value="Unassembled WGS sequence"/>
</dbReference>
<gene>
    <name evidence="3" type="primary">ERCC6L2_2</name>
    <name evidence="3" type="ORF">PHYBOEH_006281</name>
</gene>
<feature type="compositionally biased region" description="Basic and acidic residues" evidence="1">
    <location>
        <begin position="138"/>
        <end position="153"/>
    </location>
</feature>
<feature type="region of interest" description="Disordered" evidence="1">
    <location>
        <begin position="184"/>
        <end position="235"/>
    </location>
</feature>
<organism evidence="3 4">
    <name type="scientific">Phytophthora boehmeriae</name>
    <dbReference type="NCBI Taxonomy" id="109152"/>
    <lineage>
        <taxon>Eukaryota</taxon>
        <taxon>Sar</taxon>
        <taxon>Stramenopiles</taxon>
        <taxon>Oomycota</taxon>
        <taxon>Peronosporomycetes</taxon>
        <taxon>Peronosporales</taxon>
        <taxon>Peronosporaceae</taxon>
        <taxon>Phytophthora</taxon>
    </lineage>
</organism>
<dbReference type="PANTHER" id="PTHR45629">
    <property type="entry name" value="SNF2/RAD54 FAMILY MEMBER"/>
    <property type="match status" value="1"/>
</dbReference>
<dbReference type="InterPro" id="IPR000330">
    <property type="entry name" value="SNF2_N"/>
</dbReference>
<protein>
    <submittedName>
        <fullName evidence="3">DNA excision repair protein ERCC-6-like 2</fullName>
    </submittedName>
</protein>
<reference evidence="3" key="1">
    <citation type="submission" date="2021-02" db="EMBL/GenBank/DDBJ databases">
        <authorList>
            <person name="Palmer J.M."/>
        </authorList>
    </citation>
    <scope>NUCLEOTIDE SEQUENCE</scope>
    <source>
        <strain evidence="3">SCRP23</strain>
    </source>
</reference>
<feature type="compositionally biased region" description="Low complexity" evidence="1">
    <location>
        <begin position="1"/>
        <end position="10"/>
    </location>
</feature>
<dbReference type="PANTHER" id="PTHR45629:SF7">
    <property type="entry name" value="DNA EXCISION REPAIR PROTEIN ERCC-6-RELATED"/>
    <property type="match status" value="1"/>
</dbReference>
<feature type="region of interest" description="Disordered" evidence="1">
    <location>
        <begin position="122"/>
        <end position="153"/>
    </location>
</feature>
<dbReference type="AlphaFoldDB" id="A0A8T1WKF6"/>
<evidence type="ECO:0000259" key="2">
    <source>
        <dbReference type="Pfam" id="PF00176"/>
    </source>
</evidence>
<accession>A0A8T1WKF6</accession>
<dbReference type="GO" id="GO:0005524">
    <property type="term" value="F:ATP binding"/>
    <property type="evidence" value="ECO:0007669"/>
    <property type="project" value="InterPro"/>
</dbReference>
<name>A0A8T1WKF6_9STRA</name>